<evidence type="ECO:0000313" key="3">
    <source>
        <dbReference type="EMBL" id="ABD96949.1"/>
    </source>
</evidence>
<sequence>MYRLGEAVAGRIRLSKNYCVDLLQSCESMAHLTQIHAKIFRVGLQDNMDTLTKIVLFCTDPSRGSIRYAERVLGFVQSPCLVMYNLMIKAVAKDENFRKVLVLFSELRKQGLNPDNFTLPPVFKAMGCLGKVVEGEKVHGYVVKSGFDACVCNSVMGMYGALGKMEVAKKVFDEIPERDVVSWNVLISSYVGHRKFEDAIAVFRRMRRESNLKADEATVVSTLSACSVLRNQEVGEEIHRYVDAELEMTTKIGNALLDMYCKCGCVDKARAIFDEMGNKNVICWTSMVSGYASNGSLDEARELFERSPVRDIVLWTAMINGYVQFNLFDEALKLFRKMQIQRLRPDNFILVTLLKGCAQTGALEQGKWLHGYIHENSITLDRVVGTALVDVYAKCGCVEKALEVFYEMKERDTASWTSVIYGLAVNGMTSKALDFFSQMEEAGFRPDDITFIGVLTACNHGGLVEEGRRYFDSMTKTYKIQPKSEHYSCLIDLLCRAGLLDEAELLLEMIPIESSDIVVPLYCSLLSACRNYGNLKMSERVGRRLERVEVKDSSVHTLLASVYASANRWEDVTTVRRKMKELGIRKFPGCSSIEVNGVLHEFMVGGPSHMEMDDIHSVLGQVTKWMLGLEREGIESEPC</sequence>
<dbReference type="Pfam" id="PF01535">
    <property type="entry name" value="PPR"/>
    <property type="match status" value="3"/>
</dbReference>
<dbReference type="PANTHER" id="PTHR47926:SF489">
    <property type="entry name" value="PENTATRICOPEPTIDE REPEAT-CONTAINING PROTEIN"/>
    <property type="match status" value="1"/>
</dbReference>
<feature type="repeat" description="PPR" evidence="2">
    <location>
        <begin position="249"/>
        <end position="283"/>
    </location>
</feature>
<dbReference type="FunFam" id="1.25.40.10:FF:000348">
    <property type="entry name" value="Pentatricopeptide repeat-containing protein chloroplastic"/>
    <property type="match status" value="1"/>
</dbReference>
<dbReference type="InterPro" id="IPR011990">
    <property type="entry name" value="TPR-like_helical_dom_sf"/>
</dbReference>
<protein>
    <recommendedName>
        <fullName evidence="4">Pentatricopeptide repeat-containing protein</fullName>
    </recommendedName>
</protein>
<feature type="repeat" description="PPR" evidence="2">
    <location>
        <begin position="179"/>
        <end position="209"/>
    </location>
</feature>
<dbReference type="FunFam" id="1.25.40.10:FF:000427">
    <property type="entry name" value="Pentatricopeptide repeat-containing protein chloroplastic"/>
    <property type="match status" value="1"/>
</dbReference>
<dbReference type="FunFam" id="1.25.40.10:FF:000989">
    <property type="entry name" value="Pentatricopeptide repeat-containing protein At1g31430"/>
    <property type="match status" value="1"/>
</dbReference>
<dbReference type="InterPro" id="IPR002885">
    <property type="entry name" value="PPR_rpt"/>
</dbReference>
<feature type="repeat" description="PPR" evidence="2">
    <location>
        <begin position="80"/>
        <end position="114"/>
    </location>
</feature>
<evidence type="ECO:0000256" key="2">
    <source>
        <dbReference type="PROSITE-ProRule" id="PRU00708"/>
    </source>
</evidence>
<feature type="repeat" description="PPR" evidence="2">
    <location>
        <begin position="311"/>
        <end position="345"/>
    </location>
</feature>
<feature type="repeat" description="PPR" evidence="2">
    <location>
        <begin position="381"/>
        <end position="411"/>
    </location>
</feature>
<dbReference type="InterPro" id="IPR046848">
    <property type="entry name" value="E_motif"/>
</dbReference>
<evidence type="ECO:0000256" key="1">
    <source>
        <dbReference type="ARBA" id="ARBA00022737"/>
    </source>
</evidence>
<dbReference type="GO" id="GO:0009451">
    <property type="term" value="P:RNA modification"/>
    <property type="evidence" value="ECO:0007669"/>
    <property type="project" value="InterPro"/>
</dbReference>
<dbReference type="NCBIfam" id="TIGR00756">
    <property type="entry name" value="PPR"/>
    <property type="match status" value="8"/>
</dbReference>
<dbReference type="Gene3D" id="1.25.40.10">
    <property type="entry name" value="Tetratricopeptide repeat domain"/>
    <property type="match status" value="4"/>
</dbReference>
<proteinExistence type="predicted"/>
<dbReference type="EMBL" id="DQ415922">
    <property type="protein sequence ID" value="ABD96949.1"/>
    <property type="molecule type" value="Genomic_DNA"/>
</dbReference>
<organism evidence="3">
    <name type="scientific">Tarenaya spinosa</name>
    <dbReference type="NCBI Taxonomy" id="228870"/>
    <lineage>
        <taxon>Eukaryota</taxon>
        <taxon>Viridiplantae</taxon>
        <taxon>Streptophyta</taxon>
        <taxon>Embryophyta</taxon>
        <taxon>Tracheophyta</taxon>
        <taxon>Spermatophyta</taxon>
        <taxon>Magnoliopsida</taxon>
        <taxon>eudicotyledons</taxon>
        <taxon>Gunneridae</taxon>
        <taxon>Pentapetalae</taxon>
        <taxon>rosids</taxon>
        <taxon>malvids</taxon>
        <taxon>Brassicales</taxon>
        <taxon>Cleomaceae</taxon>
        <taxon>New World clade</taxon>
        <taxon>Tarenaya</taxon>
    </lineage>
</organism>
<dbReference type="InterPro" id="IPR046960">
    <property type="entry name" value="PPR_At4g14850-like_plant"/>
</dbReference>
<feature type="repeat" description="PPR" evidence="2">
    <location>
        <begin position="412"/>
        <end position="446"/>
    </location>
</feature>
<dbReference type="PROSITE" id="PS51375">
    <property type="entry name" value="PPR"/>
    <property type="match status" value="6"/>
</dbReference>
<name>Q1KUN7_9ROSI</name>
<keyword evidence="1" id="KW-0677">Repeat</keyword>
<dbReference type="PANTHER" id="PTHR47926">
    <property type="entry name" value="PENTATRICOPEPTIDE REPEAT-CONTAINING PROTEIN"/>
    <property type="match status" value="1"/>
</dbReference>
<dbReference type="GO" id="GO:0003723">
    <property type="term" value="F:RNA binding"/>
    <property type="evidence" value="ECO:0007669"/>
    <property type="project" value="InterPro"/>
</dbReference>
<evidence type="ECO:0008006" key="4">
    <source>
        <dbReference type="Google" id="ProtNLM"/>
    </source>
</evidence>
<dbReference type="Pfam" id="PF12854">
    <property type="entry name" value="PPR_1"/>
    <property type="match status" value="1"/>
</dbReference>
<dbReference type="Pfam" id="PF13041">
    <property type="entry name" value="PPR_2"/>
    <property type="match status" value="4"/>
</dbReference>
<dbReference type="AlphaFoldDB" id="Q1KUN7"/>
<accession>Q1KUN7</accession>
<reference evidence="3" key="1">
    <citation type="journal article" date="2006" name="Plant Cell">
        <title>Independent ancient polyploidy events in the sister families Brassicaceae and Cleomaceae.</title>
        <authorList>
            <person name="Schranz M.E."/>
            <person name="Mitchell-Olds T."/>
        </authorList>
    </citation>
    <scope>NUCLEOTIDE SEQUENCE</scope>
</reference>
<dbReference type="Pfam" id="PF20431">
    <property type="entry name" value="E_motif"/>
    <property type="match status" value="1"/>
</dbReference>